<feature type="transmembrane region" description="Helical" evidence="5">
    <location>
        <begin position="198"/>
        <end position="221"/>
    </location>
</feature>
<dbReference type="RefSeq" id="WP_248353020.1">
    <property type="nucleotide sequence ID" value="NZ_AP025591.1"/>
</dbReference>
<sequence>MSGRATPNPNANPRAVPVARGPIPSSTATGTGTGSGPGRGPTGHGTRGTGTETPGTFTGTGTGTPAPVGPERGALEAGAESKAAPPLPPPRSSSLAYDLATATVLWRRDLVRFFRQPSRLAGALGQPIIFWFVIGAGMSGTFRMSGGGGPGYLAFFYPGVVLMVVLFASIFTTLSVIEDRHRGFLQAVLAGPGSRFALVLGKTLGSASVALTQAALFLLLAPAAGIPYLSVSWPLLLAALGLAAIGLAALGFAVAWFVDNVQGYHAIQMTLLVPLWVVSGAMFPVPADRPGFAAVMRWNPLSYAVSATRRALAGPEAPGVLPGSALEDLAVCAAFAGAGLLLALLATRRAPRP</sequence>
<keyword evidence="3 5" id="KW-1133">Transmembrane helix</keyword>
<dbReference type="InterPro" id="IPR000412">
    <property type="entry name" value="ABC_2_transport"/>
</dbReference>
<organism evidence="8 9">
    <name type="scientific">Anaeromyxobacter oryzae</name>
    <dbReference type="NCBI Taxonomy" id="2918170"/>
    <lineage>
        <taxon>Bacteria</taxon>
        <taxon>Pseudomonadati</taxon>
        <taxon>Myxococcota</taxon>
        <taxon>Myxococcia</taxon>
        <taxon>Myxococcales</taxon>
        <taxon>Cystobacterineae</taxon>
        <taxon>Anaeromyxobacteraceae</taxon>
        <taxon>Anaeromyxobacter</taxon>
    </lineage>
</organism>
<dbReference type="EMBL" id="AP025591">
    <property type="protein sequence ID" value="BDG04599.1"/>
    <property type="molecule type" value="Genomic_DNA"/>
</dbReference>
<accession>A0ABN6MUC3</accession>
<protein>
    <recommendedName>
        <fullName evidence="5">Transport permease protein</fullName>
    </recommendedName>
</protein>
<reference evidence="9" key="1">
    <citation type="journal article" date="2022" name="Int. J. Syst. Evol. Microbiol.">
        <title>Anaeromyxobacter oryzae sp. nov., Anaeromyxobacter diazotrophicus sp. nov. and Anaeromyxobacter paludicola sp. nov., isolated from paddy soils.</title>
        <authorList>
            <person name="Itoh H."/>
            <person name="Xu Z."/>
            <person name="Mise K."/>
            <person name="Masuda Y."/>
            <person name="Ushijima N."/>
            <person name="Hayakawa C."/>
            <person name="Shiratori Y."/>
            <person name="Senoo K."/>
        </authorList>
    </citation>
    <scope>NUCLEOTIDE SEQUENCE [LARGE SCALE GENOMIC DNA]</scope>
    <source>
        <strain evidence="9">Red232</strain>
    </source>
</reference>
<evidence type="ECO:0000256" key="5">
    <source>
        <dbReference type="RuleBase" id="RU361157"/>
    </source>
</evidence>
<evidence type="ECO:0000256" key="1">
    <source>
        <dbReference type="ARBA" id="ARBA00004141"/>
    </source>
</evidence>
<feature type="transmembrane region" description="Helical" evidence="5">
    <location>
        <begin position="120"/>
        <end position="142"/>
    </location>
</feature>
<keyword evidence="5" id="KW-1003">Cell membrane</keyword>
<feature type="transmembrane region" description="Helical" evidence="5">
    <location>
        <begin position="270"/>
        <end position="287"/>
    </location>
</feature>
<evidence type="ECO:0000256" key="3">
    <source>
        <dbReference type="ARBA" id="ARBA00022989"/>
    </source>
</evidence>
<feature type="transmembrane region" description="Helical" evidence="5">
    <location>
        <begin position="328"/>
        <end position="347"/>
    </location>
</feature>
<comment type="similarity">
    <text evidence="5">Belongs to the ABC-2 integral membrane protein family.</text>
</comment>
<dbReference type="Pfam" id="PF01061">
    <property type="entry name" value="ABC2_membrane"/>
    <property type="match status" value="1"/>
</dbReference>
<feature type="compositionally biased region" description="Gly residues" evidence="6">
    <location>
        <begin position="31"/>
        <end position="48"/>
    </location>
</feature>
<dbReference type="InterPro" id="IPR047817">
    <property type="entry name" value="ABC2_TM_bact-type"/>
</dbReference>
<evidence type="ECO:0000313" key="8">
    <source>
        <dbReference type="EMBL" id="BDG04599.1"/>
    </source>
</evidence>
<proteinExistence type="inferred from homology"/>
<evidence type="ECO:0000256" key="2">
    <source>
        <dbReference type="ARBA" id="ARBA00022692"/>
    </source>
</evidence>
<gene>
    <name evidence="8" type="ORF">AMOR_35950</name>
</gene>
<keyword evidence="2 5" id="KW-0812">Transmembrane</keyword>
<feature type="domain" description="ABC transmembrane type-2" evidence="7">
    <location>
        <begin position="118"/>
        <end position="350"/>
    </location>
</feature>
<feature type="region of interest" description="Disordered" evidence="6">
    <location>
        <begin position="1"/>
        <end position="92"/>
    </location>
</feature>
<dbReference type="PANTHER" id="PTHR43229:SF2">
    <property type="entry name" value="NODULATION PROTEIN J"/>
    <property type="match status" value="1"/>
</dbReference>
<feature type="transmembrane region" description="Helical" evidence="5">
    <location>
        <begin position="233"/>
        <end position="258"/>
    </location>
</feature>
<comment type="subcellular location">
    <subcellularLocation>
        <location evidence="5">Cell membrane</location>
        <topology evidence="5">Multi-pass membrane protein</topology>
    </subcellularLocation>
    <subcellularLocation>
        <location evidence="1">Membrane</location>
        <topology evidence="1">Multi-pass membrane protein</topology>
    </subcellularLocation>
</comment>
<evidence type="ECO:0000256" key="4">
    <source>
        <dbReference type="ARBA" id="ARBA00023136"/>
    </source>
</evidence>
<keyword evidence="5" id="KW-0813">Transport</keyword>
<dbReference type="PRINTS" id="PR00164">
    <property type="entry name" value="ABC2TRNSPORT"/>
</dbReference>
<evidence type="ECO:0000313" key="9">
    <source>
        <dbReference type="Proteomes" id="UP001162891"/>
    </source>
</evidence>
<feature type="transmembrane region" description="Helical" evidence="5">
    <location>
        <begin position="154"/>
        <end position="177"/>
    </location>
</feature>
<feature type="compositionally biased region" description="Low complexity" evidence="6">
    <location>
        <begin position="1"/>
        <end position="30"/>
    </location>
</feature>
<feature type="compositionally biased region" description="Low complexity" evidence="6">
    <location>
        <begin position="49"/>
        <end position="70"/>
    </location>
</feature>
<name>A0ABN6MUC3_9BACT</name>
<dbReference type="PROSITE" id="PS51012">
    <property type="entry name" value="ABC_TM2"/>
    <property type="match status" value="1"/>
</dbReference>
<evidence type="ECO:0000259" key="7">
    <source>
        <dbReference type="PROSITE" id="PS51012"/>
    </source>
</evidence>
<keyword evidence="4 5" id="KW-0472">Membrane</keyword>
<dbReference type="InterPro" id="IPR013525">
    <property type="entry name" value="ABC2_TM"/>
</dbReference>
<keyword evidence="9" id="KW-1185">Reference proteome</keyword>
<dbReference type="Proteomes" id="UP001162891">
    <property type="component" value="Chromosome"/>
</dbReference>
<evidence type="ECO:0000256" key="6">
    <source>
        <dbReference type="SAM" id="MobiDB-lite"/>
    </source>
</evidence>
<dbReference type="InterPro" id="IPR051784">
    <property type="entry name" value="Nod_factor_ABC_transporter"/>
</dbReference>
<dbReference type="PANTHER" id="PTHR43229">
    <property type="entry name" value="NODULATION PROTEIN J"/>
    <property type="match status" value="1"/>
</dbReference>